<dbReference type="Gene3D" id="3.90.320.10">
    <property type="match status" value="1"/>
</dbReference>
<name>A0ABS5CXC9_9MOLU</name>
<proteinExistence type="predicted"/>
<sequence>QLFCSNTKLCYFFVYQSPISYKTLEVKIDQPFIKKMLTDGQTYLHLLSEAKKELSQTKILKTLTRII</sequence>
<evidence type="ECO:0000313" key="1">
    <source>
        <dbReference type="EMBL" id="MBP5835633.1"/>
    </source>
</evidence>
<keyword evidence="1" id="KW-0540">Nuclease</keyword>
<accession>A0ABS5CXC9</accession>
<keyword evidence="1" id="KW-0378">Hydrolase</keyword>
<dbReference type="GO" id="GO:0004519">
    <property type="term" value="F:endonuclease activity"/>
    <property type="evidence" value="ECO:0007669"/>
    <property type="project" value="UniProtKB-KW"/>
</dbReference>
<evidence type="ECO:0000313" key="2">
    <source>
        <dbReference type="Proteomes" id="UP001195571"/>
    </source>
</evidence>
<reference evidence="1" key="1">
    <citation type="submission" date="2021-04" db="EMBL/GenBank/DDBJ databases">
        <title>Genomic features of Candidatus Phytoplasma meliae isolate ChTYXIII (1SrXIII-G).</title>
        <authorList>
            <person name="Fernandez F.D."/>
            <person name="Conci L.R."/>
        </authorList>
    </citation>
    <scope>NUCLEOTIDE SEQUENCE [LARGE SCALE GENOMIC DNA]</scope>
    <source>
        <strain evidence="1">ChTYXIII-Mo</strain>
    </source>
</reference>
<dbReference type="InterPro" id="IPR011604">
    <property type="entry name" value="PDDEXK-like_dom_sf"/>
</dbReference>
<comment type="caution">
    <text evidence="1">The sequence shown here is derived from an EMBL/GenBank/DDBJ whole genome shotgun (WGS) entry which is preliminary data.</text>
</comment>
<dbReference type="Proteomes" id="UP001195571">
    <property type="component" value="Unassembled WGS sequence"/>
</dbReference>
<protein>
    <submittedName>
        <fullName evidence="1">Endonuclease</fullName>
    </submittedName>
</protein>
<organism evidence="1 2">
    <name type="scientific">Candidatus Phytoplasma meliae</name>
    <dbReference type="NCBI Taxonomy" id="1848402"/>
    <lineage>
        <taxon>Bacteria</taxon>
        <taxon>Bacillati</taxon>
        <taxon>Mycoplasmatota</taxon>
        <taxon>Mollicutes</taxon>
        <taxon>Acholeplasmatales</taxon>
        <taxon>Acholeplasmataceae</taxon>
        <taxon>Candidatus Phytoplasma</taxon>
        <taxon>16SrXIII (Mexican periwinkle virescence group)</taxon>
    </lineage>
</organism>
<gene>
    <name evidence="1" type="ORF">CHTY_000005</name>
</gene>
<keyword evidence="2" id="KW-1185">Reference proteome</keyword>
<dbReference type="EMBL" id="JACAOD020000001">
    <property type="protein sequence ID" value="MBP5835633.1"/>
    <property type="molecule type" value="Genomic_DNA"/>
</dbReference>
<feature type="non-terminal residue" evidence="1">
    <location>
        <position position="1"/>
    </location>
</feature>
<keyword evidence="1" id="KW-0255">Endonuclease</keyword>